<accession>A0A1A8XYZ0</accession>
<evidence type="ECO:0000313" key="3">
    <source>
        <dbReference type="Proteomes" id="UP000199600"/>
    </source>
</evidence>
<evidence type="ECO:0000259" key="1">
    <source>
        <dbReference type="Pfam" id="PF21074"/>
    </source>
</evidence>
<proteinExistence type="predicted"/>
<dbReference type="Proteomes" id="UP000199600">
    <property type="component" value="Unassembled WGS sequence"/>
</dbReference>
<dbReference type="GO" id="GO:0004352">
    <property type="term" value="F:glutamate dehydrogenase (NAD+) activity"/>
    <property type="evidence" value="ECO:0007669"/>
    <property type="project" value="InterPro"/>
</dbReference>
<sequence>MVLFDQLLESDLVDDPYVAPALTGYFPKVLQARYANAMLRHPLKREIVATVLTNSMINHVGIVFVFRMCDETGAEAHEVVRAYILARDIFDFPALWAEIEALDGKVAAPVQNRMLIDAGRLIRRT</sequence>
<protein>
    <recommendedName>
        <fullName evidence="1">NAD-specific glutamate dehydrogenase C-terminal domain-containing protein</fullName>
    </recommendedName>
</protein>
<organism evidence="2 3">
    <name type="scientific">Candidatus Propionivibrio aalborgensis</name>
    <dbReference type="NCBI Taxonomy" id="1860101"/>
    <lineage>
        <taxon>Bacteria</taxon>
        <taxon>Pseudomonadati</taxon>
        <taxon>Pseudomonadota</taxon>
        <taxon>Betaproteobacteria</taxon>
        <taxon>Rhodocyclales</taxon>
        <taxon>Rhodocyclaceae</taxon>
        <taxon>Propionivibrio</taxon>
    </lineage>
</organism>
<evidence type="ECO:0000313" key="2">
    <source>
        <dbReference type="EMBL" id="SBT10174.1"/>
    </source>
</evidence>
<dbReference type="EMBL" id="FLQY01000325">
    <property type="protein sequence ID" value="SBT10174.1"/>
    <property type="molecule type" value="Genomic_DNA"/>
</dbReference>
<keyword evidence="3" id="KW-1185">Reference proteome</keyword>
<dbReference type="PANTHER" id="PTHR43403:SF1">
    <property type="entry name" value="NAD-SPECIFIC GLUTAMATE DEHYDROGENASE"/>
    <property type="match status" value="1"/>
</dbReference>
<name>A0A1A8XYZ0_9RHOO</name>
<dbReference type="InterPro" id="IPR048381">
    <property type="entry name" value="GDH_C"/>
</dbReference>
<feature type="domain" description="NAD-specific glutamate dehydrogenase C-terminal" evidence="1">
    <location>
        <begin position="1"/>
        <end position="124"/>
    </location>
</feature>
<dbReference type="InterPro" id="IPR007780">
    <property type="entry name" value="NAD_Glu_DH_bac"/>
</dbReference>
<dbReference type="PANTHER" id="PTHR43403">
    <property type="entry name" value="NAD-SPECIFIC GLUTAMATE DEHYDROGENASE"/>
    <property type="match status" value="1"/>
</dbReference>
<dbReference type="GO" id="GO:0006538">
    <property type="term" value="P:L-glutamate catabolic process"/>
    <property type="evidence" value="ECO:0007669"/>
    <property type="project" value="InterPro"/>
</dbReference>
<dbReference type="AlphaFoldDB" id="A0A1A8XYZ0"/>
<reference evidence="2 3" key="1">
    <citation type="submission" date="2016-06" db="EMBL/GenBank/DDBJ databases">
        <authorList>
            <person name="Kjaerup R.B."/>
            <person name="Dalgaard T.S."/>
            <person name="Juul-Madsen H.R."/>
        </authorList>
    </citation>
    <scope>NUCLEOTIDE SEQUENCE [LARGE SCALE GENOMIC DNA]</scope>
    <source>
        <strain evidence="2">2</strain>
    </source>
</reference>
<dbReference type="Pfam" id="PF21074">
    <property type="entry name" value="GDH_C"/>
    <property type="match status" value="1"/>
</dbReference>
<dbReference type="GO" id="GO:0004069">
    <property type="term" value="F:L-aspartate:2-oxoglutarate aminotransferase activity"/>
    <property type="evidence" value="ECO:0007669"/>
    <property type="project" value="InterPro"/>
</dbReference>
<gene>
    <name evidence="2" type="ORF">PROAA_3910001</name>
</gene>